<feature type="region of interest" description="Disordered" evidence="1">
    <location>
        <begin position="1"/>
        <end position="20"/>
    </location>
</feature>
<evidence type="ECO:0000313" key="3">
    <source>
        <dbReference type="Proteomes" id="UP000012174"/>
    </source>
</evidence>
<dbReference type="KEGG" id="ela:UCREL1_9466"/>
<accession>M7TAA0</accession>
<reference evidence="3" key="1">
    <citation type="journal article" date="2013" name="Genome Announc.">
        <title>Draft genome sequence of the grapevine dieback fungus Eutypa lata UCR-EL1.</title>
        <authorList>
            <person name="Blanco-Ulate B."/>
            <person name="Rolshausen P.E."/>
            <person name="Cantu D."/>
        </authorList>
    </citation>
    <scope>NUCLEOTIDE SEQUENCE [LARGE SCALE GENOMIC DNA]</scope>
    <source>
        <strain evidence="3">UCR-EL1</strain>
    </source>
</reference>
<dbReference type="HOGENOM" id="CLU_069188_0_0_1"/>
<organism evidence="2 3">
    <name type="scientific">Eutypa lata (strain UCR-EL1)</name>
    <name type="common">Grapevine dieback disease fungus</name>
    <name type="synonym">Eutypa armeniacae</name>
    <dbReference type="NCBI Taxonomy" id="1287681"/>
    <lineage>
        <taxon>Eukaryota</taxon>
        <taxon>Fungi</taxon>
        <taxon>Dikarya</taxon>
        <taxon>Ascomycota</taxon>
        <taxon>Pezizomycotina</taxon>
        <taxon>Sordariomycetes</taxon>
        <taxon>Xylariomycetidae</taxon>
        <taxon>Xylariales</taxon>
        <taxon>Diatrypaceae</taxon>
        <taxon>Eutypa</taxon>
    </lineage>
</organism>
<keyword evidence="3" id="KW-1185">Reference proteome</keyword>
<dbReference type="EMBL" id="KB707201">
    <property type="protein sequence ID" value="EMR63580.1"/>
    <property type="molecule type" value="Genomic_DNA"/>
</dbReference>
<feature type="compositionally biased region" description="Basic and acidic residues" evidence="1">
    <location>
        <begin position="46"/>
        <end position="57"/>
    </location>
</feature>
<name>M7TAA0_EUTLA</name>
<feature type="region of interest" description="Disordered" evidence="1">
    <location>
        <begin position="46"/>
        <end position="65"/>
    </location>
</feature>
<dbReference type="eggNOG" id="ENOG502SNY8">
    <property type="taxonomic scope" value="Eukaryota"/>
</dbReference>
<dbReference type="Proteomes" id="UP000012174">
    <property type="component" value="Unassembled WGS sequence"/>
</dbReference>
<evidence type="ECO:0000256" key="1">
    <source>
        <dbReference type="SAM" id="MobiDB-lite"/>
    </source>
</evidence>
<proteinExistence type="predicted"/>
<dbReference type="OrthoDB" id="5207784at2759"/>
<gene>
    <name evidence="2" type="ORF">UCREL1_9466</name>
</gene>
<evidence type="ECO:0000313" key="2">
    <source>
        <dbReference type="EMBL" id="EMR63580.1"/>
    </source>
</evidence>
<dbReference type="OMA" id="KMEFRAM"/>
<dbReference type="AlphaFoldDB" id="M7TAA0"/>
<sequence>MASDCKDLPPSYDEAIGGPSEDLVDPATLVFTGTSVSTSVVFEEVEHSPEQPPEKAEATSPAQQQKRHLYYLAHPAGAQYQVDRPAYYVTSASPDNAALGNIGLETSKTGAFPKKMEFRAMLSAGKTASDSPLFDERPQPLFDARPKWTGGYAWVDAEDNGRRQIAHEEDEKRGGRHKLVVTAPLRREVRDALVAAWCLRLWHDTAESKEAKRDAMERLTPADCMQGYGGMKSSKRIGGLAALGGA</sequence>
<protein>
    <submittedName>
        <fullName evidence="2">Uncharacterized protein</fullName>
    </submittedName>
</protein>